<feature type="compositionally biased region" description="Polar residues" evidence="1">
    <location>
        <begin position="58"/>
        <end position="67"/>
    </location>
</feature>
<feature type="region of interest" description="Disordered" evidence="1">
    <location>
        <begin position="44"/>
        <end position="71"/>
    </location>
</feature>
<keyword evidence="3" id="KW-1185">Reference proteome</keyword>
<protein>
    <submittedName>
        <fullName evidence="2">Uncharacterized protein</fullName>
    </submittedName>
</protein>
<evidence type="ECO:0000313" key="3">
    <source>
        <dbReference type="Proteomes" id="UP000694423"/>
    </source>
</evidence>
<evidence type="ECO:0000256" key="1">
    <source>
        <dbReference type="SAM" id="MobiDB-lite"/>
    </source>
</evidence>
<name>A0A8C4IYT3_DRONO</name>
<accession>A0A8C4IYT3</accession>
<dbReference type="AlphaFoldDB" id="A0A8C4IYT3"/>
<reference evidence="2" key="1">
    <citation type="submission" date="2025-08" db="UniProtKB">
        <authorList>
            <consortium name="Ensembl"/>
        </authorList>
    </citation>
    <scope>IDENTIFICATION</scope>
</reference>
<dbReference type="Proteomes" id="UP000694423">
    <property type="component" value="Unplaced"/>
</dbReference>
<organism evidence="2 3">
    <name type="scientific">Dromaius novaehollandiae</name>
    <name type="common">Emu</name>
    <dbReference type="NCBI Taxonomy" id="8790"/>
    <lineage>
        <taxon>Eukaryota</taxon>
        <taxon>Metazoa</taxon>
        <taxon>Chordata</taxon>
        <taxon>Craniata</taxon>
        <taxon>Vertebrata</taxon>
        <taxon>Euteleostomi</taxon>
        <taxon>Archelosauria</taxon>
        <taxon>Archosauria</taxon>
        <taxon>Dinosauria</taxon>
        <taxon>Saurischia</taxon>
        <taxon>Theropoda</taxon>
        <taxon>Coelurosauria</taxon>
        <taxon>Aves</taxon>
        <taxon>Palaeognathae</taxon>
        <taxon>Casuariiformes</taxon>
        <taxon>Dromaiidae</taxon>
        <taxon>Dromaius</taxon>
    </lineage>
</organism>
<proteinExistence type="predicted"/>
<reference evidence="2" key="2">
    <citation type="submission" date="2025-09" db="UniProtKB">
        <authorList>
            <consortium name="Ensembl"/>
        </authorList>
    </citation>
    <scope>IDENTIFICATION</scope>
</reference>
<evidence type="ECO:0000313" key="2">
    <source>
        <dbReference type="Ensembl" id="ENSDNVP00000000691.1"/>
    </source>
</evidence>
<dbReference type="Ensembl" id="ENSDNVT00000000843.1">
    <property type="protein sequence ID" value="ENSDNVP00000000691.1"/>
    <property type="gene ID" value="ENSDNVG00000000532.1"/>
</dbReference>
<sequence length="93" mass="10072">SHNSHKHLCPEVLTPCTRLFTLRTAPGGTGVALPDVPWQQRLCSSSSNVETKPDVENGFSTRGGQSKNKCHEHASPCRVYGQLSSQDSHTAKS</sequence>